<evidence type="ECO:0000259" key="7">
    <source>
        <dbReference type="PROSITE" id="PS50067"/>
    </source>
</evidence>
<evidence type="ECO:0000313" key="8">
    <source>
        <dbReference type="EMBL" id="CAG9335513.1"/>
    </source>
</evidence>
<dbReference type="InterPro" id="IPR019821">
    <property type="entry name" value="Kinesin_motor_CS"/>
</dbReference>
<keyword evidence="5" id="KW-0175">Coiled coil</keyword>
<dbReference type="Proteomes" id="UP001162131">
    <property type="component" value="Unassembled WGS sequence"/>
</dbReference>
<evidence type="ECO:0000256" key="3">
    <source>
        <dbReference type="PROSITE-ProRule" id="PRU00283"/>
    </source>
</evidence>
<keyword evidence="3 4" id="KW-0505">Motor protein</keyword>
<feature type="binding site" evidence="3">
    <location>
        <begin position="305"/>
        <end position="312"/>
    </location>
    <ligand>
        <name>ATP</name>
        <dbReference type="ChEBI" id="CHEBI:30616"/>
    </ligand>
</feature>
<dbReference type="InterPro" id="IPR001752">
    <property type="entry name" value="Kinesin_motor_dom"/>
</dbReference>
<feature type="region of interest" description="Disordered" evidence="6">
    <location>
        <begin position="925"/>
        <end position="955"/>
    </location>
</feature>
<dbReference type="EMBL" id="CAJZBQ010000062">
    <property type="protein sequence ID" value="CAG9335513.1"/>
    <property type="molecule type" value="Genomic_DNA"/>
</dbReference>
<evidence type="ECO:0000313" key="9">
    <source>
        <dbReference type="Proteomes" id="UP001162131"/>
    </source>
</evidence>
<dbReference type="SMART" id="SM00129">
    <property type="entry name" value="KISc"/>
    <property type="match status" value="1"/>
</dbReference>
<proteinExistence type="inferred from homology"/>
<organism evidence="8 9">
    <name type="scientific">Blepharisma stoltei</name>
    <dbReference type="NCBI Taxonomy" id="1481888"/>
    <lineage>
        <taxon>Eukaryota</taxon>
        <taxon>Sar</taxon>
        <taxon>Alveolata</taxon>
        <taxon>Ciliophora</taxon>
        <taxon>Postciliodesmatophora</taxon>
        <taxon>Heterotrichea</taxon>
        <taxon>Heterotrichida</taxon>
        <taxon>Blepharismidae</taxon>
        <taxon>Blepharisma</taxon>
    </lineage>
</organism>
<dbReference type="PANTHER" id="PTHR47972">
    <property type="entry name" value="KINESIN-LIKE PROTEIN KLP-3"/>
    <property type="match status" value="1"/>
</dbReference>
<dbReference type="InterPro" id="IPR036961">
    <property type="entry name" value="Kinesin_motor_dom_sf"/>
</dbReference>
<keyword evidence="9" id="KW-1185">Reference proteome</keyword>
<dbReference type="SUPFAM" id="SSF52540">
    <property type="entry name" value="P-loop containing nucleoside triphosphate hydrolases"/>
    <property type="match status" value="1"/>
</dbReference>
<comment type="caution">
    <text evidence="8">The sequence shown here is derived from an EMBL/GenBank/DDBJ whole genome shotgun (WGS) entry which is preliminary data.</text>
</comment>
<feature type="domain" description="Kinesin motor" evidence="7">
    <location>
        <begin position="225"/>
        <end position="522"/>
    </location>
</feature>
<dbReference type="InterPro" id="IPR027417">
    <property type="entry name" value="P-loop_NTPase"/>
</dbReference>
<keyword evidence="1 3" id="KW-0547">Nucleotide-binding</keyword>
<dbReference type="AlphaFoldDB" id="A0AAU9KAL7"/>
<feature type="coiled-coil region" evidence="5">
    <location>
        <begin position="4"/>
        <end position="198"/>
    </location>
</feature>
<dbReference type="PANTHER" id="PTHR47972:SF28">
    <property type="entry name" value="KINESIN-LIKE PROTEIN KLP-3"/>
    <property type="match status" value="1"/>
</dbReference>
<sequence length="955" mass="109796">MEIQETQEADIQIIRQEYQEFQEQAKEYEEALEAEITEKQEKLENALRKIGELKESLSHIKQKYDKDEKELAWYQGELEKLKSTLKKCEEQKRALEQLNDQWENTVRALEFSKQDLEEKLYQAEENSILYQEELSEYKIQTEIEIQRLKDQCNELSQEIESLRSQADMNQVSSLEKEVSELLFQRDELQKLLEQKENSISLNHSSAFTPRSMQSSLSFPEPKKAQIKVLVRIRPAQNKLKPCSLTCFSGEIQTNPTVEKLKNQRKTFSFEKVFGQNASTNEVFQEIMPSIEKVSLGGRTCILAYGQTGSGKTHTMSGLIAESLSHLSKLLKCEETKVSIQCIEIYNEQIKNLLRQEPNIKNWMENVNIADMKFEGNWVPEVIRTVNEAFSKRITKSTQSNENSSRSHMVFTLIISFRNYEGTIQFVDLAGSERLNKSQTKGDTLKETVQINKSLSALVDVIGALESKQSHIPYRNSMLTKVLKPTLGETETDVNAIMNCSPEIENYNEAICTLELGSRLKSVDLDWVVKRNKTSQELEKTLKLLGKERDEKAMLVGKLEKMGKEIDELEKGIKERDTKLSTLMNKIKVKDKSSIEEVENLRKELINLKKSQDLNISKAKAGAIKTETEVKKKKQESIITKHKAQSSKTELEVSKMQLEIVNKTSTDFNRKKLLEPKNKPSISSKTEIEKEFKRAVEIKSKKAELEEFKKPVENKNRTLVAKKEDSQVFKKPLETKTKIHIIKKVKEDSSKPLEFKTKIQVTKKGENGELNKIIENNSKMHSNKNEESGRLNLKVEIAEIVNKIDKREIKEQAEIETPKYRVVNKIAKEEVKKIREANKSRGKMVTKLGKENLVKEHLDNNQVVEIKAKQEFEIQPKFIIKHESNAKKLNSSILESSSEFKNPASESQTQTECKNSEFQALLEFKKPTSESQAPFLIQPKGRSKIPAPKGKILNNN</sequence>
<evidence type="ECO:0000256" key="6">
    <source>
        <dbReference type="SAM" id="MobiDB-lite"/>
    </source>
</evidence>
<accession>A0AAU9KAL7</accession>
<evidence type="ECO:0000256" key="4">
    <source>
        <dbReference type="RuleBase" id="RU000394"/>
    </source>
</evidence>
<name>A0AAU9KAL7_9CILI</name>
<keyword evidence="2 3" id="KW-0067">ATP-binding</keyword>
<dbReference type="GO" id="GO:0008017">
    <property type="term" value="F:microtubule binding"/>
    <property type="evidence" value="ECO:0007669"/>
    <property type="project" value="InterPro"/>
</dbReference>
<comment type="similarity">
    <text evidence="3 4">Belongs to the TRAFAC class myosin-kinesin ATPase superfamily. Kinesin family.</text>
</comment>
<dbReference type="GO" id="GO:0005524">
    <property type="term" value="F:ATP binding"/>
    <property type="evidence" value="ECO:0007669"/>
    <property type="project" value="UniProtKB-UniRule"/>
</dbReference>
<dbReference type="InterPro" id="IPR027640">
    <property type="entry name" value="Kinesin-like_fam"/>
</dbReference>
<evidence type="ECO:0000256" key="2">
    <source>
        <dbReference type="ARBA" id="ARBA00022840"/>
    </source>
</evidence>
<gene>
    <name evidence="8" type="ORF">BSTOLATCC_MIC63982</name>
</gene>
<dbReference type="GO" id="GO:0005874">
    <property type="term" value="C:microtubule"/>
    <property type="evidence" value="ECO:0007669"/>
    <property type="project" value="UniProtKB-KW"/>
</dbReference>
<dbReference type="PRINTS" id="PR00380">
    <property type="entry name" value="KINESINHEAVY"/>
</dbReference>
<reference evidence="8" key="1">
    <citation type="submission" date="2021-09" db="EMBL/GenBank/DDBJ databases">
        <authorList>
            <consortium name="AG Swart"/>
            <person name="Singh M."/>
            <person name="Singh A."/>
            <person name="Seah K."/>
            <person name="Emmerich C."/>
        </authorList>
    </citation>
    <scope>NUCLEOTIDE SEQUENCE</scope>
    <source>
        <strain evidence="8">ATCC30299</strain>
    </source>
</reference>
<dbReference type="Pfam" id="PF00225">
    <property type="entry name" value="Kinesin"/>
    <property type="match status" value="1"/>
</dbReference>
<dbReference type="PROSITE" id="PS50067">
    <property type="entry name" value="KINESIN_MOTOR_2"/>
    <property type="match status" value="1"/>
</dbReference>
<protein>
    <recommendedName>
        <fullName evidence="4">Kinesin-like protein</fullName>
    </recommendedName>
</protein>
<dbReference type="GO" id="GO:0003777">
    <property type="term" value="F:microtubule motor activity"/>
    <property type="evidence" value="ECO:0007669"/>
    <property type="project" value="InterPro"/>
</dbReference>
<evidence type="ECO:0000256" key="5">
    <source>
        <dbReference type="SAM" id="Coils"/>
    </source>
</evidence>
<dbReference type="PROSITE" id="PS00411">
    <property type="entry name" value="KINESIN_MOTOR_1"/>
    <property type="match status" value="1"/>
</dbReference>
<dbReference type="Gene3D" id="6.10.250.1080">
    <property type="match status" value="1"/>
</dbReference>
<evidence type="ECO:0000256" key="1">
    <source>
        <dbReference type="ARBA" id="ARBA00022741"/>
    </source>
</evidence>
<keyword evidence="4" id="KW-0493">Microtubule</keyword>
<dbReference type="Gene3D" id="3.40.850.10">
    <property type="entry name" value="Kinesin motor domain"/>
    <property type="match status" value="1"/>
</dbReference>
<dbReference type="GO" id="GO:0007018">
    <property type="term" value="P:microtubule-based movement"/>
    <property type="evidence" value="ECO:0007669"/>
    <property type="project" value="InterPro"/>
</dbReference>